<evidence type="ECO:0000256" key="3">
    <source>
        <dbReference type="ARBA" id="ARBA00022692"/>
    </source>
</evidence>
<evidence type="ECO:0000256" key="4">
    <source>
        <dbReference type="ARBA" id="ARBA00022989"/>
    </source>
</evidence>
<dbReference type="Proteomes" id="UP001153404">
    <property type="component" value="Unassembled WGS sequence"/>
</dbReference>
<dbReference type="PANTHER" id="PTHR43461">
    <property type="entry name" value="TRANSMEMBRANE PROTEIN 256"/>
    <property type="match status" value="1"/>
</dbReference>
<evidence type="ECO:0000256" key="5">
    <source>
        <dbReference type="ARBA" id="ARBA00023136"/>
    </source>
</evidence>
<dbReference type="Pfam" id="PF04241">
    <property type="entry name" value="DUF423"/>
    <property type="match status" value="1"/>
</dbReference>
<proteinExistence type="inferred from homology"/>
<gene>
    <name evidence="7" type="ORF">OMP40_34185</name>
</gene>
<evidence type="ECO:0000313" key="7">
    <source>
        <dbReference type="EMBL" id="MDG0813774.1"/>
    </source>
</evidence>
<evidence type="ECO:0000313" key="8">
    <source>
        <dbReference type="Proteomes" id="UP001153404"/>
    </source>
</evidence>
<keyword evidence="5 6" id="KW-0472">Membrane</keyword>
<accession>A0A9X4L4P9</accession>
<sequence>MLLKKYAGIGAVVAGLAVAFGAFGAHSLKETLTEHDLEVFETGVRYQMYHGLGLLIVALLSERFPSAAKLTRWSARLLLIGTVLFSGSLYFLALSGIDWLGAITPLGGVAFLAGWACLAVAAFRGGRSAG</sequence>
<dbReference type="PANTHER" id="PTHR43461:SF1">
    <property type="entry name" value="TRANSMEMBRANE PROTEIN 256"/>
    <property type="match status" value="1"/>
</dbReference>
<keyword evidence="8" id="KW-1185">Reference proteome</keyword>
<feature type="transmembrane region" description="Helical" evidence="6">
    <location>
        <begin position="77"/>
        <end position="97"/>
    </location>
</feature>
<comment type="subcellular location">
    <subcellularLocation>
        <location evidence="1">Membrane</location>
        <topology evidence="1">Multi-pass membrane protein</topology>
    </subcellularLocation>
</comment>
<keyword evidence="3 6" id="KW-0812">Transmembrane</keyword>
<feature type="transmembrane region" description="Helical" evidence="6">
    <location>
        <begin position="48"/>
        <end position="65"/>
    </location>
</feature>
<feature type="transmembrane region" description="Helical" evidence="6">
    <location>
        <begin position="103"/>
        <end position="123"/>
    </location>
</feature>
<comment type="caution">
    <text evidence="7">The sequence shown here is derived from an EMBL/GenBank/DDBJ whole genome shotgun (WGS) entry which is preliminary data.</text>
</comment>
<name>A0A9X4L4P9_9BACL</name>
<keyword evidence="4 6" id="KW-1133">Transmembrane helix</keyword>
<dbReference type="InterPro" id="IPR006696">
    <property type="entry name" value="DUF423"/>
</dbReference>
<reference evidence="7" key="1">
    <citation type="submission" date="2022-10" db="EMBL/GenBank/DDBJ databases">
        <title>Comparative genomic analysis of Cohnella hashimotonis sp. nov., isolated from the International Space Station.</title>
        <authorList>
            <person name="Simpson A."/>
            <person name="Venkateswaran K."/>
        </authorList>
    </citation>
    <scope>NUCLEOTIDE SEQUENCE</scope>
    <source>
        <strain evidence="7">DSM 28161</strain>
    </source>
</reference>
<dbReference type="EMBL" id="JAPDIA010000008">
    <property type="protein sequence ID" value="MDG0813774.1"/>
    <property type="molecule type" value="Genomic_DNA"/>
</dbReference>
<evidence type="ECO:0000256" key="6">
    <source>
        <dbReference type="SAM" id="Phobius"/>
    </source>
</evidence>
<evidence type="ECO:0000256" key="2">
    <source>
        <dbReference type="ARBA" id="ARBA00009694"/>
    </source>
</evidence>
<dbReference type="GO" id="GO:0005886">
    <property type="term" value="C:plasma membrane"/>
    <property type="evidence" value="ECO:0007669"/>
    <property type="project" value="TreeGrafter"/>
</dbReference>
<comment type="similarity">
    <text evidence="2">Belongs to the UPF0382 family.</text>
</comment>
<organism evidence="7 8">
    <name type="scientific">Cohnella rhizosphaerae</name>
    <dbReference type="NCBI Taxonomy" id="1457232"/>
    <lineage>
        <taxon>Bacteria</taxon>
        <taxon>Bacillati</taxon>
        <taxon>Bacillota</taxon>
        <taxon>Bacilli</taxon>
        <taxon>Bacillales</taxon>
        <taxon>Paenibacillaceae</taxon>
        <taxon>Cohnella</taxon>
    </lineage>
</organism>
<protein>
    <submittedName>
        <fullName evidence="7">DUF423 domain-containing protein</fullName>
    </submittedName>
</protein>
<evidence type="ECO:0000256" key="1">
    <source>
        <dbReference type="ARBA" id="ARBA00004141"/>
    </source>
</evidence>
<dbReference type="AlphaFoldDB" id="A0A9X4L4P9"/>
<dbReference type="RefSeq" id="WP_277537946.1">
    <property type="nucleotide sequence ID" value="NZ_JAPDIA010000008.1"/>
</dbReference>